<keyword evidence="1" id="KW-0004">4Fe-4S</keyword>
<reference evidence="9 10" key="1">
    <citation type="submission" date="2019-12" db="EMBL/GenBank/DDBJ databases">
        <title>Comparative genomics gives insights into the taxonomy of the Azoarcus-Aromatoleum group and reveals separate origins of nif in the plant-associated Azoarcus and non-plant-associated Aromatoleum sub-groups.</title>
        <authorList>
            <person name="Lafos M."/>
            <person name="Maluk M."/>
            <person name="Batista M."/>
            <person name="Junghare M."/>
            <person name="Carmona M."/>
            <person name="Faoro H."/>
            <person name="Cruz L.M."/>
            <person name="Battistoni F."/>
            <person name="De Souza E."/>
            <person name="Pedrosa F."/>
            <person name="Chen W.-M."/>
            <person name="Poole P.S."/>
            <person name="Dixon R.A."/>
            <person name="James E.K."/>
        </authorList>
    </citation>
    <scope>NUCLEOTIDE SEQUENCE [LARGE SCALE GENOMIC DNA]</scope>
    <source>
        <strain evidence="9 10">22Lin</strain>
    </source>
</reference>
<evidence type="ECO:0000259" key="8">
    <source>
        <dbReference type="Pfam" id="PF03460"/>
    </source>
</evidence>
<dbReference type="Proteomes" id="UP000648984">
    <property type="component" value="Unassembled WGS sequence"/>
</dbReference>
<name>A0ABX1QHZ2_9RHOO</name>
<evidence type="ECO:0000256" key="4">
    <source>
        <dbReference type="ARBA" id="ARBA00023002"/>
    </source>
</evidence>
<keyword evidence="5" id="KW-0408">Iron</keyword>
<dbReference type="RefSeq" id="WP_169262306.1">
    <property type="nucleotide sequence ID" value="NZ_WTVQ01000052.1"/>
</dbReference>
<evidence type="ECO:0000256" key="3">
    <source>
        <dbReference type="ARBA" id="ARBA00022723"/>
    </source>
</evidence>
<feature type="domain" description="Nitrite/sulphite reductase 4Fe-4S" evidence="7">
    <location>
        <begin position="411"/>
        <end position="547"/>
    </location>
</feature>
<comment type="caution">
    <text evidence="9">The sequence shown here is derived from an EMBL/GenBank/DDBJ whole genome shotgun (WGS) entry which is preliminary data.</text>
</comment>
<proteinExistence type="predicted"/>
<dbReference type="InterPro" id="IPR006067">
    <property type="entry name" value="NO2/SO3_Rdtase_4Fe4S_dom"/>
</dbReference>
<dbReference type="PANTHER" id="PTHR32439">
    <property type="entry name" value="FERREDOXIN--NITRITE REDUCTASE, CHLOROPLASTIC"/>
    <property type="match status" value="1"/>
</dbReference>
<evidence type="ECO:0000256" key="1">
    <source>
        <dbReference type="ARBA" id="ARBA00022485"/>
    </source>
</evidence>
<dbReference type="Gene3D" id="3.90.480.10">
    <property type="entry name" value="Sulfite Reductase Hemoprotein,Domain 2"/>
    <property type="match status" value="1"/>
</dbReference>
<feature type="domain" description="Nitrite/Sulfite reductase ferredoxin-like" evidence="8">
    <location>
        <begin position="53"/>
        <end position="110"/>
    </location>
</feature>
<dbReference type="InterPro" id="IPR051329">
    <property type="entry name" value="NIR_SIR_4Fe-4S"/>
</dbReference>
<evidence type="ECO:0000256" key="6">
    <source>
        <dbReference type="ARBA" id="ARBA00023014"/>
    </source>
</evidence>
<dbReference type="InterPro" id="IPR045854">
    <property type="entry name" value="NO2/SO3_Rdtase_4Fe4S_sf"/>
</dbReference>
<gene>
    <name evidence="9" type="ORF">GPA25_20670</name>
</gene>
<protein>
    <submittedName>
        <fullName evidence="9">Nitrite/sulfite reductase</fullName>
    </submittedName>
</protein>
<feature type="domain" description="Nitrite/Sulfite reductase ferredoxin-like" evidence="8">
    <location>
        <begin position="346"/>
        <end position="397"/>
    </location>
</feature>
<dbReference type="Gene3D" id="3.90.480.20">
    <property type="match status" value="1"/>
</dbReference>
<dbReference type="SUPFAM" id="SSF55124">
    <property type="entry name" value="Nitrite/Sulfite reductase N-terminal domain-like"/>
    <property type="match status" value="2"/>
</dbReference>
<keyword evidence="6" id="KW-0411">Iron-sulfur</keyword>
<evidence type="ECO:0000256" key="2">
    <source>
        <dbReference type="ARBA" id="ARBA00022617"/>
    </source>
</evidence>
<sequence length="560" mass="63381">MYRYDAYDQKLVDERVAQFRDQMRRHLAGELSDDEFRPVRLQNGLYIQRHAPMFRISIPYGHLASRQLRKLADLARTYDKGYVHFTTRQNVQFNWSPLEVIPEMCAELAKVEMHSIQTSGNCIRNFTSDPFAGVAGDELIDPRPWAEILRQWATFHPEFAYLPRKFKIAVNGAKEDRAVIQVHDIGLDLKKNETGEIGFRVLVGGGLGRTPIIGREIEAFVPWQHIITYCEAILRVYNRYGRRDNSFKARIKILVSALGIEEFRWQVREEWAHVKDGPNTLTVEEVHRVADFFDDPAYENLPVDDVAYHHHIAEDLAFASWVKRNVRAHKKPGYASVTLSLKKPGVAPGDITSDQLDLVADWADRFSFGEARVTHEQNLVLADVKKSELYTLWQLARKAGLATPNIGLLTDIICCPGGDFCSLANAKSIPIAAAIQERFDDLDYLHDVGNIEINISGCMNACGHHHVGNIGILGVDKNGEEWYQVTIGGSQGNDAAIGKVIGPSVARADMPDVIASLIETYIDERHEDELFIDTVRRIGLEPFKTRVYADRQTHRKVANV</sequence>
<dbReference type="EMBL" id="WTVQ01000052">
    <property type="protein sequence ID" value="NMG77172.1"/>
    <property type="molecule type" value="Genomic_DNA"/>
</dbReference>
<dbReference type="Pfam" id="PF01077">
    <property type="entry name" value="NIR_SIR"/>
    <property type="match status" value="2"/>
</dbReference>
<feature type="domain" description="Nitrite/sulphite reductase 4Fe-4S" evidence="7">
    <location>
        <begin position="119"/>
        <end position="273"/>
    </location>
</feature>
<dbReference type="Pfam" id="PF03460">
    <property type="entry name" value="NIR_SIR_ferr"/>
    <property type="match status" value="2"/>
</dbReference>
<organism evidence="9 10">
    <name type="scientific">Aromatoleum diolicum</name>
    <dbReference type="NCBI Taxonomy" id="75796"/>
    <lineage>
        <taxon>Bacteria</taxon>
        <taxon>Pseudomonadati</taxon>
        <taxon>Pseudomonadota</taxon>
        <taxon>Betaproteobacteria</taxon>
        <taxon>Rhodocyclales</taxon>
        <taxon>Rhodocyclaceae</taxon>
        <taxon>Aromatoleum</taxon>
    </lineage>
</organism>
<accession>A0ABX1QHZ2</accession>
<keyword evidence="4" id="KW-0560">Oxidoreductase</keyword>
<dbReference type="InterPro" id="IPR005117">
    <property type="entry name" value="NiRdtase/SiRdtase_haem-b_fer"/>
</dbReference>
<evidence type="ECO:0000259" key="7">
    <source>
        <dbReference type="Pfam" id="PF01077"/>
    </source>
</evidence>
<keyword evidence="2" id="KW-0349">Heme</keyword>
<evidence type="ECO:0000313" key="9">
    <source>
        <dbReference type="EMBL" id="NMG77172.1"/>
    </source>
</evidence>
<keyword evidence="10" id="KW-1185">Reference proteome</keyword>
<dbReference type="PANTHER" id="PTHR32439:SF9">
    <property type="entry name" value="BLR3264 PROTEIN"/>
    <property type="match status" value="1"/>
</dbReference>
<dbReference type="SUPFAM" id="SSF56014">
    <property type="entry name" value="Nitrite and sulphite reductase 4Fe-4S domain-like"/>
    <property type="match status" value="2"/>
</dbReference>
<evidence type="ECO:0000313" key="10">
    <source>
        <dbReference type="Proteomes" id="UP000648984"/>
    </source>
</evidence>
<dbReference type="InterPro" id="IPR036136">
    <property type="entry name" value="Nit/Sulf_reduc_fer-like_dom_sf"/>
</dbReference>
<dbReference type="Gene3D" id="3.30.413.10">
    <property type="entry name" value="Sulfite Reductase Hemoprotein, domain 1"/>
    <property type="match status" value="2"/>
</dbReference>
<keyword evidence="3" id="KW-0479">Metal-binding</keyword>
<evidence type="ECO:0000256" key="5">
    <source>
        <dbReference type="ARBA" id="ARBA00023004"/>
    </source>
</evidence>